<accession>A0ACB9DTL4</accession>
<evidence type="ECO:0000313" key="2">
    <source>
        <dbReference type="Proteomes" id="UP001055811"/>
    </source>
</evidence>
<gene>
    <name evidence="1" type="ORF">L2E82_20517</name>
</gene>
<comment type="caution">
    <text evidence="1">The sequence shown here is derived from an EMBL/GenBank/DDBJ whole genome shotgun (WGS) entry which is preliminary data.</text>
</comment>
<dbReference type="EMBL" id="CM042012">
    <property type="protein sequence ID" value="KAI3749897.1"/>
    <property type="molecule type" value="Genomic_DNA"/>
</dbReference>
<reference evidence="1 2" key="2">
    <citation type="journal article" date="2022" name="Mol. Ecol. Resour.">
        <title>The genomes of chicory, endive, great burdock and yacon provide insights into Asteraceae paleo-polyploidization history and plant inulin production.</title>
        <authorList>
            <person name="Fan W."/>
            <person name="Wang S."/>
            <person name="Wang H."/>
            <person name="Wang A."/>
            <person name="Jiang F."/>
            <person name="Liu H."/>
            <person name="Zhao H."/>
            <person name="Xu D."/>
            <person name="Zhang Y."/>
        </authorList>
    </citation>
    <scope>NUCLEOTIDE SEQUENCE [LARGE SCALE GENOMIC DNA]</scope>
    <source>
        <strain evidence="2">cv. Punajuju</strain>
        <tissue evidence="1">Leaves</tissue>
    </source>
</reference>
<proteinExistence type="predicted"/>
<organism evidence="1 2">
    <name type="scientific">Cichorium intybus</name>
    <name type="common">Chicory</name>
    <dbReference type="NCBI Taxonomy" id="13427"/>
    <lineage>
        <taxon>Eukaryota</taxon>
        <taxon>Viridiplantae</taxon>
        <taxon>Streptophyta</taxon>
        <taxon>Embryophyta</taxon>
        <taxon>Tracheophyta</taxon>
        <taxon>Spermatophyta</taxon>
        <taxon>Magnoliopsida</taxon>
        <taxon>eudicotyledons</taxon>
        <taxon>Gunneridae</taxon>
        <taxon>Pentapetalae</taxon>
        <taxon>asterids</taxon>
        <taxon>campanulids</taxon>
        <taxon>Asterales</taxon>
        <taxon>Asteraceae</taxon>
        <taxon>Cichorioideae</taxon>
        <taxon>Cichorieae</taxon>
        <taxon>Cichoriinae</taxon>
        <taxon>Cichorium</taxon>
    </lineage>
</organism>
<name>A0ACB9DTL4_CICIN</name>
<evidence type="ECO:0000313" key="1">
    <source>
        <dbReference type="EMBL" id="KAI3749897.1"/>
    </source>
</evidence>
<reference evidence="2" key="1">
    <citation type="journal article" date="2022" name="Mol. Ecol. Resour.">
        <title>The genomes of chicory, endive, great burdock and yacon provide insights into Asteraceae palaeo-polyploidization history and plant inulin production.</title>
        <authorList>
            <person name="Fan W."/>
            <person name="Wang S."/>
            <person name="Wang H."/>
            <person name="Wang A."/>
            <person name="Jiang F."/>
            <person name="Liu H."/>
            <person name="Zhao H."/>
            <person name="Xu D."/>
            <person name="Zhang Y."/>
        </authorList>
    </citation>
    <scope>NUCLEOTIDE SEQUENCE [LARGE SCALE GENOMIC DNA]</scope>
    <source>
        <strain evidence="2">cv. Punajuju</strain>
    </source>
</reference>
<keyword evidence="2" id="KW-1185">Reference proteome</keyword>
<sequence>MTEVDNHALRTGLRAEAMPKHVAMFMDGHPKSGKARHLPPELGYGADCRWLKDIARICCELGIRVLSVYTSSSENFPRPKEEVDFAIDMTISDLEELSRNDIRVSVIGNRNAIPESLLEIITQAEESTKNNKSLHIIEAVNYTGRSDIIQACIALAGKVKHGVLQPTEIDENVFQQELETNCSKFPNPDLVIRTGGKHSVGNFMLWQLAYSELCFVDKSAMEFDENDFIKALDVYQNRNRRFGGNKI</sequence>
<protein>
    <submittedName>
        <fullName evidence="1">Uncharacterized protein</fullName>
    </submittedName>
</protein>
<dbReference type="Proteomes" id="UP001055811">
    <property type="component" value="Linkage Group LG04"/>
</dbReference>